<evidence type="ECO:0000313" key="7">
    <source>
        <dbReference type="Proteomes" id="UP001221142"/>
    </source>
</evidence>
<organism evidence="6 7">
    <name type="scientific">Roridomyces roridus</name>
    <dbReference type="NCBI Taxonomy" id="1738132"/>
    <lineage>
        <taxon>Eukaryota</taxon>
        <taxon>Fungi</taxon>
        <taxon>Dikarya</taxon>
        <taxon>Basidiomycota</taxon>
        <taxon>Agaricomycotina</taxon>
        <taxon>Agaricomycetes</taxon>
        <taxon>Agaricomycetidae</taxon>
        <taxon>Agaricales</taxon>
        <taxon>Marasmiineae</taxon>
        <taxon>Mycenaceae</taxon>
        <taxon>Roridomyces</taxon>
    </lineage>
</organism>
<comment type="caution">
    <text evidence="6">The sequence shown here is derived from an EMBL/GenBank/DDBJ whole genome shotgun (WGS) entry which is preliminary data.</text>
</comment>
<name>A0AAD7FU82_9AGAR</name>
<dbReference type="Gene3D" id="6.10.140.2220">
    <property type="match status" value="1"/>
</dbReference>
<dbReference type="GO" id="GO:0008270">
    <property type="term" value="F:zinc ion binding"/>
    <property type="evidence" value="ECO:0007669"/>
    <property type="project" value="UniProtKB-KW"/>
</dbReference>
<keyword evidence="7" id="KW-1185">Reference proteome</keyword>
<evidence type="ECO:0000256" key="1">
    <source>
        <dbReference type="ARBA" id="ARBA00022723"/>
    </source>
</evidence>
<dbReference type="PROSITE" id="PS50865">
    <property type="entry name" value="ZF_MYND_2"/>
    <property type="match status" value="1"/>
</dbReference>
<dbReference type="AlphaFoldDB" id="A0AAD7FU82"/>
<keyword evidence="1" id="KW-0479">Metal-binding</keyword>
<sequence>MAPHSHSDKPHRQVHLPLNKLEKCDTCSATTTLRICAACGERTYCSLECQKKDWPSHKLKCGKTDRINIDTFYPLLAAFADIAHLRNEKPQHPAFSRSIINSPNPGSPVCGFPDGSGANLVMLGDPIDPSEMGTPTWWPTALSDKVRSKLMRRILREGYALSIATSICLSLLAEMYTTTAVPASDSPDGKLKRRTRLTYKSSPIADFGVATGSANVKNQDKLAYFDVSDPDLTFRSGQDPNDHYWIYFTTIRGEDVLLDCSMFTFNMCLCVDTEQYVPKHRGIPPTSWAPAFFRERMMDHYTPDLYTERKRMSVLRNTGLHTAVAASQDGYCDHDAAYVQTFMEALAGRPMAEIEVDLAMICAASSGAILESVLQTRSWTGWPEQPPIAIEADPGEVIKEDQGENPEDDEEWFKFMRKHTLKHKRPGADKEALGRAFRKWEARNAEKKKKDDN</sequence>
<accession>A0AAD7FU82</accession>
<dbReference type="InterPro" id="IPR002893">
    <property type="entry name" value="Znf_MYND"/>
</dbReference>
<reference evidence="6" key="1">
    <citation type="submission" date="2023-03" db="EMBL/GenBank/DDBJ databases">
        <title>Massive genome expansion in bonnet fungi (Mycena s.s.) driven by repeated elements and novel gene families across ecological guilds.</title>
        <authorList>
            <consortium name="Lawrence Berkeley National Laboratory"/>
            <person name="Harder C.B."/>
            <person name="Miyauchi S."/>
            <person name="Viragh M."/>
            <person name="Kuo A."/>
            <person name="Thoen E."/>
            <person name="Andreopoulos B."/>
            <person name="Lu D."/>
            <person name="Skrede I."/>
            <person name="Drula E."/>
            <person name="Henrissat B."/>
            <person name="Morin E."/>
            <person name="Kohler A."/>
            <person name="Barry K."/>
            <person name="LaButti K."/>
            <person name="Morin E."/>
            <person name="Salamov A."/>
            <person name="Lipzen A."/>
            <person name="Mereny Z."/>
            <person name="Hegedus B."/>
            <person name="Baldrian P."/>
            <person name="Stursova M."/>
            <person name="Weitz H."/>
            <person name="Taylor A."/>
            <person name="Grigoriev I.V."/>
            <person name="Nagy L.G."/>
            <person name="Martin F."/>
            <person name="Kauserud H."/>
        </authorList>
    </citation>
    <scope>NUCLEOTIDE SEQUENCE</scope>
    <source>
        <strain evidence="6">9284</strain>
    </source>
</reference>
<evidence type="ECO:0000256" key="2">
    <source>
        <dbReference type="ARBA" id="ARBA00022771"/>
    </source>
</evidence>
<evidence type="ECO:0000256" key="3">
    <source>
        <dbReference type="ARBA" id="ARBA00022833"/>
    </source>
</evidence>
<protein>
    <recommendedName>
        <fullName evidence="5">MYND-type domain-containing protein</fullName>
    </recommendedName>
</protein>
<dbReference type="Proteomes" id="UP001221142">
    <property type="component" value="Unassembled WGS sequence"/>
</dbReference>
<dbReference type="PROSITE" id="PS01360">
    <property type="entry name" value="ZF_MYND_1"/>
    <property type="match status" value="1"/>
</dbReference>
<dbReference type="EMBL" id="JARKIF010000003">
    <property type="protein sequence ID" value="KAJ7643755.1"/>
    <property type="molecule type" value="Genomic_DNA"/>
</dbReference>
<keyword evidence="2 4" id="KW-0863">Zinc-finger</keyword>
<evidence type="ECO:0000256" key="4">
    <source>
        <dbReference type="PROSITE-ProRule" id="PRU00134"/>
    </source>
</evidence>
<dbReference type="Pfam" id="PF01753">
    <property type="entry name" value="zf-MYND"/>
    <property type="match status" value="1"/>
</dbReference>
<feature type="domain" description="MYND-type" evidence="5">
    <location>
        <begin position="24"/>
        <end position="61"/>
    </location>
</feature>
<evidence type="ECO:0000259" key="5">
    <source>
        <dbReference type="PROSITE" id="PS50865"/>
    </source>
</evidence>
<gene>
    <name evidence="6" type="ORF">FB45DRAFT_783332</name>
</gene>
<proteinExistence type="predicted"/>
<dbReference type="SUPFAM" id="SSF144232">
    <property type="entry name" value="HIT/MYND zinc finger-like"/>
    <property type="match status" value="1"/>
</dbReference>
<keyword evidence="3" id="KW-0862">Zinc</keyword>
<evidence type="ECO:0000313" key="6">
    <source>
        <dbReference type="EMBL" id="KAJ7643755.1"/>
    </source>
</evidence>